<name>A0A3G8LIQ9_9MOLU</name>
<organism evidence="2 3">
    <name type="scientific">Mycoplasma struthionis</name>
    <dbReference type="NCBI Taxonomy" id="538220"/>
    <lineage>
        <taxon>Bacteria</taxon>
        <taxon>Bacillati</taxon>
        <taxon>Mycoplasmatota</taxon>
        <taxon>Mollicutes</taxon>
        <taxon>Mycoplasmataceae</taxon>
        <taxon>Mycoplasma</taxon>
    </lineage>
</organism>
<evidence type="ECO:0000313" key="2">
    <source>
        <dbReference type="EMBL" id="AZG68772.1"/>
    </source>
</evidence>
<dbReference type="EMBL" id="CP034044">
    <property type="protein sequence ID" value="AZG68772.1"/>
    <property type="molecule type" value="Genomic_DNA"/>
</dbReference>
<evidence type="ECO:0008006" key="4">
    <source>
        <dbReference type="Google" id="ProtNLM"/>
    </source>
</evidence>
<evidence type="ECO:0000256" key="1">
    <source>
        <dbReference type="SAM" id="Coils"/>
    </source>
</evidence>
<reference evidence="2 3" key="1">
    <citation type="submission" date="2018-11" db="EMBL/GenBank/DDBJ databases">
        <title>Genome sequence of Mycoplasma struthionis sp. nov.</title>
        <authorList>
            <person name="Spergser J."/>
        </authorList>
    </citation>
    <scope>NUCLEOTIDE SEQUENCE [LARGE SCALE GENOMIC DNA]</scope>
    <source>
        <strain evidence="2 3">237IA</strain>
    </source>
</reference>
<accession>A0A3G8LIQ9</accession>
<gene>
    <name evidence="2" type="ORF">EGN60_02260</name>
</gene>
<dbReference type="PROSITE" id="PS51257">
    <property type="entry name" value="PROKAR_LIPOPROTEIN"/>
    <property type="match status" value="1"/>
</dbReference>
<dbReference type="Proteomes" id="UP000275883">
    <property type="component" value="Chromosome"/>
</dbReference>
<keyword evidence="1" id="KW-0175">Coiled coil</keyword>
<evidence type="ECO:0000313" key="3">
    <source>
        <dbReference type="Proteomes" id="UP000275883"/>
    </source>
</evidence>
<feature type="coiled-coil region" evidence="1">
    <location>
        <begin position="50"/>
        <end position="88"/>
    </location>
</feature>
<dbReference type="RefSeq" id="WP_124724465.1">
    <property type="nucleotide sequence ID" value="NZ_CP034044.1"/>
</dbReference>
<protein>
    <recommendedName>
        <fullName evidence="4">Lipoprotein</fullName>
    </recommendedName>
</protein>
<dbReference type="AlphaFoldDB" id="A0A3G8LIQ9"/>
<dbReference type="KEGG" id="mstr:EGN60_02260"/>
<sequence length="94" mass="10329">MKLNKKLLLIASAAPVALSMVAISCAKKSRVFELLDKLEKKGIPTDAILNGKNRKQLEKELKNNKEAEKQLIAALESALKTAEELEKLGRGTSR</sequence>
<proteinExistence type="predicted"/>
<keyword evidence="3" id="KW-1185">Reference proteome</keyword>